<dbReference type="OrthoDB" id="3233388at2"/>
<dbReference type="STRING" id="1122195.SAMN02745164_02103"/>
<reference evidence="2" key="1">
    <citation type="submission" date="2016-11" db="EMBL/GenBank/DDBJ databases">
        <authorList>
            <person name="Varghese N."/>
            <person name="Submissions S."/>
        </authorList>
    </citation>
    <scope>NUCLEOTIDE SEQUENCE [LARGE SCALE GENOMIC DNA]</scope>
    <source>
        <strain evidence="2">DSM 16785</strain>
    </source>
</reference>
<protein>
    <submittedName>
        <fullName evidence="2">Phage derived protein Gp49-like</fullName>
    </submittedName>
</protein>
<comment type="caution">
    <text evidence="2">The sequence shown here is derived from an EMBL/GenBank/DDBJ whole genome shotgun (WGS) entry which is preliminary data.</text>
</comment>
<evidence type="ECO:0000313" key="2">
    <source>
        <dbReference type="EMBL" id="SHF25542.1"/>
    </source>
</evidence>
<accession>A0A1M5A6U1</accession>
<keyword evidence="3" id="KW-1185">Reference proteome</keyword>
<proteinExistence type="predicted"/>
<sequence length="134" mass="16198">MWLWENYTVYFYDEKNGKNYIEKFIEELSKLDAGKMAEIMNVFFDRIENGIGIPYDFIKNKTIKELKGNNKIYEYRNRSSKLKKQIRIYFCVDDFQKHIIILHAAFKENKKSQQNDIKVAERRKKDYFKNSGGE</sequence>
<evidence type="ECO:0000313" key="3">
    <source>
        <dbReference type="Proteomes" id="UP000184334"/>
    </source>
</evidence>
<dbReference type="Proteomes" id="UP000184334">
    <property type="component" value="Unassembled WGS sequence"/>
</dbReference>
<dbReference type="AlphaFoldDB" id="A0A1M5A6U1"/>
<evidence type="ECO:0000256" key="1">
    <source>
        <dbReference type="SAM" id="Coils"/>
    </source>
</evidence>
<gene>
    <name evidence="2" type="ORF">SAMN02745164_02103</name>
</gene>
<dbReference type="RefSeq" id="WP_072865985.1">
    <property type="nucleotide sequence ID" value="NZ_FQUI01000053.1"/>
</dbReference>
<name>A0A1M5A6U1_MARH1</name>
<dbReference type="InterPro" id="IPR009241">
    <property type="entry name" value="HigB-like"/>
</dbReference>
<dbReference type="Pfam" id="PF05973">
    <property type="entry name" value="Gp49"/>
    <property type="match status" value="1"/>
</dbReference>
<organism evidence="2 3">
    <name type="scientific">Marinitoga hydrogenitolerans (strain DSM 16785 / JCM 12826 / AT1271)</name>
    <dbReference type="NCBI Taxonomy" id="1122195"/>
    <lineage>
        <taxon>Bacteria</taxon>
        <taxon>Thermotogati</taxon>
        <taxon>Thermotogota</taxon>
        <taxon>Thermotogae</taxon>
        <taxon>Petrotogales</taxon>
        <taxon>Petrotogaceae</taxon>
        <taxon>Marinitoga</taxon>
    </lineage>
</organism>
<feature type="coiled-coil region" evidence="1">
    <location>
        <begin position="103"/>
        <end position="130"/>
    </location>
</feature>
<keyword evidence="1" id="KW-0175">Coiled coil</keyword>
<dbReference type="EMBL" id="FQUI01000053">
    <property type="protein sequence ID" value="SHF25542.1"/>
    <property type="molecule type" value="Genomic_DNA"/>
</dbReference>